<keyword evidence="1" id="KW-1133">Transmembrane helix</keyword>
<reference evidence="3" key="1">
    <citation type="journal article" date="2019" name="Int. J. Syst. Evol. Microbiol.">
        <title>The Global Catalogue of Microorganisms (GCM) 10K type strain sequencing project: providing services to taxonomists for standard genome sequencing and annotation.</title>
        <authorList>
            <consortium name="The Broad Institute Genomics Platform"/>
            <consortium name="The Broad Institute Genome Sequencing Center for Infectious Disease"/>
            <person name="Wu L."/>
            <person name="Ma J."/>
        </authorList>
    </citation>
    <scope>NUCLEOTIDE SEQUENCE [LARGE SCALE GENOMIC DNA]</scope>
    <source>
        <strain evidence="3">KCTC 3950</strain>
    </source>
</reference>
<evidence type="ECO:0000313" key="3">
    <source>
        <dbReference type="Proteomes" id="UP001597541"/>
    </source>
</evidence>
<feature type="transmembrane region" description="Helical" evidence="1">
    <location>
        <begin position="20"/>
        <end position="43"/>
    </location>
</feature>
<protein>
    <recommendedName>
        <fullName evidence="4">DUF3566 domain-containing protein</fullName>
    </recommendedName>
</protein>
<dbReference type="RefSeq" id="WP_377605693.1">
    <property type="nucleotide sequence ID" value="NZ_JBHUME010000013.1"/>
</dbReference>
<proteinExistence type="predicted"/>
<dbReference type="EMBL" id="JBHUME010000013">
    <property type="protein sequence ID" value="MFD2614633.1"/>
    <property type="molecule type" value="Genomic_DNA"/>
</dbReference>
<keyword evidence="1" id="KW-0472">Membrane</keyword>
<sequence length="106" mass="11699">MRKIELLEIKKKSAFKTTIYLMSIPMVLMMLIGLISTIVSAGMGEPAGLAFGVPYMIMPVVFILIYGLMSVLVALVYNVFAKRFGGLQVVVREDGPQQEFSPNDPN</sequence>
<keyword evidence="3" id="KW-1185">Reference proteome</keyword>
<name>A0ABW5PH93_9BACL</name>
<evidence type="ECO:0008006" key="4">
    <source>
        <dbReference type="Google" id="ProtNLM"/>
    </source>
</evidence>
<dbReference type="Proteomes" id="UP001597541">
    <property type="component" value="Unassembled WGS sequence"/>
</dbReference>
<accession>A0ABW5PH93</accession>
<organism evidence="2 3">
    <name type="scientific">Paenibacillus gansuensis</name>
    <dbReference type="NCBI Taxonomy" id="306542"/>
    <lineage>
        <taxon>Bacteria</taxon>
        <taxon>Bacillati</taxon>
        <taxon>Bacillota</taxon>
        <taxon>Bacilli</taxon>
        <taxon>Bacillales</taxon>
        <taxon>Paenibacillaceae</taxon>
        <taxon>Paenibacillus</taxon>
    </lineage>
</organism>
<gene>
    <name evidence="2" type="ORF">ACFSUF_19665</name>
</gene>
<feature type="transmembrane region" description="Helical" evidence="1">
    <location>
        <begin position="55"/>
        <end position="80"/>
    </location>
</feature>
<comment type="caution">
    <text evidence="2">The sequence shown here is derived from an EMBL/GenBank/DDBJ whole genome shotgun (WGS) entry which is preliminary data.</text>
</comment>
<evidence type="ECO:0000256" key="1">
    <source>
        <dbReference type="SAM" id="Phobius"/>
    </source>
</evidence>
<evidence type="ECO:0000313" key="2">
    <source>
        <dbReference type="EMBL" id="MFD2614633.1"/>
    </source>
</evidence>
<keyword evidence="1" id="KW-0812">Transmembrane</keyword>